<dbReference type="EMBL" id="JALBCA010000019">
    <property type="protein sequence ID" value="KAI2390180.1"/>
    <property type="molecule type" value="Genomic_DNA"/>
</dbReference>
<comment type="caution">
    <text evidence="1">The sequence shown here is derived from an EMBL/GenBank/DDBJ whole genome shotgun (WGS) entry which is preliminary data.</text>
</comment>
<accession>A0ACB8V492</accession>
<gene>
    <name evidence="1" type="primary">BUD5</name>
    <name evidence="1" type="ORF">LOY88_001780</name>
</gene>
<proteinExistence type="predicted"/>
<evidence type="ECO:0000313" key="1">
    <source>
        <dbReference type="EMBL" id="KAI2390180.1"/>
    </source>
</evidence>
<protein>
    <submittedName>
        <fullName evidence="1">Ras guanine nucleotide exchange factor bud5</fullName>
    </submittedName>
</protein>
<name>A0ACB8V492_9EURO</name>
<reference evidence="1" key="1">
    <citation type="journal article" date="2022" name="bioRxiv">
        <title>Population genetic analysis of Ophidiomyces ophidiicola, the causative agent of snake fungal disease, indicates recent introductions to the USA.</title>
        <authorList>
            <person name="Ladner J.T."/>
            <person name="Palmer J.M."/>
            <person name="Ettinger C.L."/>
            <person name="Stajich J.E."/>
            <person name="Farrell T.M."/>
            <person name="Glorioso B.M."/>
            <person name="Lawson B."/>
            <person name="Price S.J."/>
            <person name="Stengle A.G."/>
            <person name="Grear D.A."/>
            <person name="Lorch J.M."/>
        </authorList>
    </citation>
    <scope>NUCLEOTIDE SEQUENCE</scope>
    <source>
        <strain evidence="1">NWHC 24266-5</strain>
    </source>
</reference>
<sequence length="1224" mass="135714">MEDRPEYIAPLNFSQVKNHSAHRNGSFSSRAASNQRLISALKTQLRMTPPLTPHSSREEMVDRQNQDRTPFPNYLRAFYPFRPGAPLSSATVTLPLDQGDLVLVHSVHTNGWADGTLLDTGSRGWLPTNYCEAYDQQLMRPLLKALMDFWDVIRAGSCATLHRFGNQDYMRGIIAGVRFLLEQSECLKREDDLVLRLVGLRRNRKALLSDLSSLAKMAKNLRDIANGAPLDDPLDAVFDQMLFKAFRIVTRGVRFLDVWNEEVGLSRIISEISPGDSLSRMYDEPLTPPVDGSFNLSSSTWGSTQASTPASSVSGASRIGSRTRSNISLSSRATSQLSYHDTASRVRHSGIQKRASISHRMSYTGNSSIAQNPNLASERLTAAIDDFLGLLGVFLGNHLQSRSSTELIMTTRQAVQSCRVLLCVVEAVWEHDFHRSDVLEKSKDAMYERIEALVHAARDTFQPAHDGDDETIFMPNEGKRLVDAATFCVRGAGDCVAKARQVLEQAGDFEINEIGLGISMSDSGKPGTPPPPGFGDALPQNMPRIDGSPSQESVVPTKSRDARLPPPLQIPGCSLSTISLTPSLTTDGGTTPSSSYVAPTIHTPTSTLDEPFSSVLSTYSDPNDSLLTHVESKNHHELAIYRHPRIQEELETQEEPARGLESAQSERTCVDSTVDSESVTVADDLTLPSTPIGTGLAPPPPLKDDVVCADTSCGDEGEESEECILEKTYAHELKFKDGQVIGGSLRALIEKLTAHESTPDVLFVSTFYLTFRHFASPLEFAEALIDRYDYIGDNPSAGGAVRLRVSNIFKGWLEAHWRHDCDDIALPCILSFARNRLMATLPTAGKRLVELVEKVSDLHGPLVPRLVSSIGKTNTAMAQYVNPDQPLPAPIISKSQLNLLKQWRNGGQNLTILDFDPMELARQITLKESRIFCSILPEELLGTEWMKKTGSLAVNVRAMSTLSTDLANLVADTVLQLEEPKKRAAVIKQWVKIATKCLELNNYDSLMAIICSLNSSTIARLKRTWELLSQKTKNTLETLREIVDVSRNYAVLRHRIQNHVPPCLPFVGTYLTDLTFVDHGNQDTRTLAVPGGASIEVINFDKHMKTARIISELQRFQIPYRLTEVPELQTWIQDQLVRVRSAAGEKGVRDYYRRSLILEPRERSTQRNSPGDAAAMNNRQPQQHHNNHHHGGNNAFSLFSRDNSKDKFDFLAWTQSSKIKAVVS</sequence>
<organism evidence="1">
    <name type="scientific">Ophidiomyces ophidiicola</name>
    <dbReference type="NCBI Taxonomy" id="1387563"/>
    <lineage>
        <taxon>Eukaryota</taxon>
        <taxon>Fungi</taxon>
        <taxon>Dikarya</taxon>
        <taxon>Ascomycota</taxon>
        <taxon>Pezizomycotina</taxon>
        <taxon>Eurotiomycetes</taxon>
        <taxon>Eurotiomycetidae</taxon>
        <taxon>Onygenales</taxon>
        <taxon>Onygenaceae</taxon>
        <taxon>Ophidiomyces</taxon>
    </lineage>
</organism>